<dbReference type="SUPFAM" id="SSF55729">
    <property type="entry name" value="Acyl-CoA N-acyltransferases (Nat)"/>
    <property type="match status" value="1"/>
</dbReference>
<reference evidence="4" key="1">
    <citation type="journal article" date="2020" name="mSystems">
        <title>Genome- and Community-Level Interaction Insights into Carbon Utilization and Element Cycling Functions of Hydrothermarchaeota in Hydrothermal Sediment.</title>
        <authorList>
            <person name="Zhou Z."/>
            <person name="Liu Y."/>
            <person name="Xu W."/>
            <person name="Pan J."/>
            <person name="Luo Z.H."/>
            <person name="Li M."/>
        </authorList>
    </citation>
    <scope>NUCLEOTIDE SEQUENCE [LARGE SCALE GENOMIC DNA]</scope>
    <source>
        <strain evidence="4">SpSt-381</strain>
    </source>
</reference>
<keyword evidence="2" id="KW-0012">Acyltransferase</keyword>
<dbReference type="PANTHER" id="PTHR43877">
    <property type="entry name" value="AMINOALKYLPHOSPHONATE N-ACETYLTRANSFERASE-RELATED-RELATED"/>
    <property type="match status" value="1"/>
</dbReference>
<dbReference type="CDD" id="cd04301">
    <property type="entry name" value="NAT_SF"/>
    <property type="match status" value="1"/>
</dbReference>
<dbReference type="AlphaFoldDB" id="A0A832I2U4"/>
<dbReference type="Pfam" id="PF00583">
    <property type="entry name" value="Acetyltransf_1"/>
    <property type="match status" value="1"/>
</dbReference>
<dbReference type="GO" id="GO:0016747">
    <property type="term" value="F:acyltransferase activity, transferring groups other than amino-acyl groups"/>
    <property type="evidence" value="ECO:0007669"/>
    <property type="project" value="InterPro"/>
</dbReference>
<sequence length="153" mass="16140">MPRVSESLPTVVLRRARPEDLPSIEALLAAERLPLAGVREHLGGFLVAVTAGGVIGAIGLESYGDVALLRSAVVAPAARRRGVAALLTMRIVEDARARGVRALYLLTETAAGHFERADFRRIARADMPRALDASAELSGACPESAVCMVKTLA</sequence>
<dbReference type="EMBL" id="DSQF01000008">
    <property type="protein sequence ID" value="HGZ42686.1"/>
    <property type="molecule type" value="Genomic_DNA"/>
</dbReference>
<dbReference type="Gene3D" id="3.40.630.30">
    <property type="match status" value="1"/>
</dbReference>
<evidence type="ECO:0000313" key="4">
    <source>
        <dbReference type="EMBL" id="HGZ42686.1"/>
    </source>
</evidence>
<dbReference type="PROSITE" id="PS51186">
    <property type="entry name" value="GNAT"/>
    <property type="match status" value="1"/>
</dbReference>
<organism evidence="4">
    <name type="scientific">Eiseniibacteriota bacterium</name>
    <dbReference type="NCBI Taxonomy" id="2212470"/>
    <lineage>
        <taxon>Bacteria</taxon>
        <taxon>Candidatus Eiseniibacteriota</taxon>
    </lineage>
</organism>
<feature type="domain" description="N-acetyltransferase" evidence="3">
    <location>
        <begin position="11"/>
        <end position="153"/>
    </location>
</feature>
<evidence type="ECO:0000259" key="3">
    <source>
        <dbReference type="PROSITE" id="PS51186"/>
    </source>
</evidence>
<dbReference type="InterPro" id="IPR050832">
    <property type="entry name" value="Bact_Acetyltransf"/>
</dbReference>
<keyword evidence="1 4" id="KW-0808">Transferase</keyword>
<evidence type="ECO:0000256" key="2">
    <source>
        <dbReference type="ARBA" id="ARBA00023315"/>
    </source>
</evidence>
<name>A0A832I2U4_UNCEI</name>
<accession>A0A832I2U4</accession>
<dbReference type="InterPro" id="IPR016181">
    <property type="entry name" value="Acyl_CoA_acyltransferase"/>
</dbReference>
<comment type="caution">
    <text evidence="4">The sequence shown here is derived from an EMBL/GenBank/DDBJ whole genome shotgun (WGS) entry which is preliminary data.</text>
</comment>
<dbReference type="NCBIfam" id="NF040501">
    <property type="entry name" value="resist_ArsN2"/>
    <property type="match status" value="1"/>
</dbReference>
<dbReference type="InterPro" id="IPR000182">
    <property type="entry name" value="GNAT_dom"/>
</dbReference>
<proteinExistence type="predicted"/>
<evidence type="ECO:0000256" key="1">
    <source>
        <dbReference type="ARBA" id="ARBA00022679"/>
    </source>
</evidence>
<gene>
    <name evidence="4" type="ORF">ENR23_04540</name>
</gene>
<protein>
    <submittedName>
        <fullName evidence="4">GNAT family N-acetyltransferase</fullName>
    </submittedName>
</protein>